<dbReference type="Pfam" id="PF01055">
    <property type="entry name" value="Glyco_hydro_31_2nd"/>
    <property type="match status" value="1"/>
</dbReference>
<dbReference type="SUPFAM" id="SSF51011">
    <property type="entry name" value="Glycosyl hydrolase domain"/>
    <property type="match status" value="1"/>
</dbReference>
<dbReference type="GO" id="GO:0004558">
    <property type="term" value="F:alpha-1,4-glucosidase activity"/>
    <property type="evidence" value="ECO:0007669"/>
    <property type="project" value="TreeGrafter"/>
</dbReference>
<keyword evidence="10" id="KW-1185">Reference proteome</keyword>
<keyword evidence="3" id="KW-0472">Membrane</keyword>
<evidence type="ECO:0000256" key="8">
    <source>
        <dbReference type="RuleBase" id="RU361185"/>
    </source>
</evidence>
<dbReference type="AlphaFoldDB" id="A0A914EF52"/>
<dbReference type="InterPro" id="IPR044913">
    <property type="entry name" value="P_trefoil_dom_sf"/>
</dbReference>
<dbReference type="GO" id="GO:0030246">
    <property type="term" value="F:carbohydrate binding"/>
    <property type="evidence" value="ECO:0007669"/>
    <property type="project" value="InterPro"/>
</dbReference>
<dbReference type="PROSITE" id="PS51448">
    <property type="entry name" value="P_TREFOIL_2"/>
    <property type="match status" value="1"/>
</dbReference>
<dbReference type="Proteomes" id="UP000887540">
    <property type="component" value="Unplaced"/>
</dbReference>
<dbReference type="GO" id="GO:0016020">
    <property type="term" value="C:membrane"/>
    <property type="evidence" value="ECO:0007669"/>
    <property type="project" value="UniProtKB-SubCell"/>
</dbReference>
<dbReference type="Pfam" id="PF21365">
    <property type="entry name" value="Glyco_hydro_31_3rd"/>
    <property type="match status" value="1"/>
</dbReference>
<feature type="domain" description="P-type" evidence="9">
    <location>
        <begin position="25"/>
        <end position="73"/>
    </location>
</feature>
<evidence type="ECO:0000256" key="4">
    <source>
        <dbReference type="ARBA" id="ARBA00023157"/>
    </source>
</evidence>
<dbReference type="GO" id="GO:0005975">
    <property type="term" value="P:carbohydrate metabolic process"/>
    <property type="evidence" value="ECO:0007669"/>
    <property type="project" value="InterPro"/>
</dbReference>
<evidence type="ECO:0000256" key="1">
    <source>
        <dbReference type="ARBA" id="ARBA00004370"/>
    </source>
</evidence>
<proteinExistence type="inferred from homology"/>
<evidence type="ECO:0000313" key="10">
    <source>
        <dbReference type="Proteomes" id="UP000887540"/>
    </source>
</evidence>
<dbReference type="SMART" id="SM00018">
    <property type="entry name" value="PD"/>
    <property type="match status" value="1"/>
</dbReference>
<dbReference type="InterPro" id="IPR013780">
    <property type="entry name" value="Glyco_hydro_b"/>
</dbReference>
<dbReference type="WBParaSite" id="ACRNAN_scaffold741.g32592.t1">
    <property type="protein sequence ID" value="ACRNAN_scaffold741.g32592.t1"/>
    <property type="gene ID" value="ACRNAN_scaffold741.g32592"/>
</dbReference>
<evidence type="ECO:0000313" key="11">
    <source>
        <dbReference type="WBParaSite" id="ACRNAN_scaffold741.g32592.t1"/>
    </source>
</evidence>
<comment type="similarity">
    <text evidence="8">Belongs to the glycosyl hydrolase 31 family.</text>
</comment>
<dbReference type="InterPro" id="IPR030458">
    <property type="entry name" value="Glyco_hydro_31_AS"/>
</dbReference>
<comment type="caution">
    <text evidence="7">Lacks conserved residue(s) required for the propagation of feature annotation.</text>
</comment>
<dbReference type="PANTHER" id="PTHR22762:SF133">
    <property type="entry name" value="P-TYPE DOMAIN-CONTAINING PROTEIN"/>
    <property type="match status" value="1"/>
</dbReference>
<dbReference type="Gene3D" id="4.10.110.10">
    <property type="entry name" value="Spasmolytic Protein, domain 1"/>
    <property type="match status" value="1"/>
</dbReference>
<dbReference type="InterPro" id="IPR048395">
    <property type="entry name" value="Glyco_hydro_31_C"/>
</dbReference>
<evidence type="ECO:0000259" key="9">
    <source>
        <dbReference type="PROSITE" id="PS51448"/>
    </source>
</evidence>
<name>A0A914EF52_9BILA</name>
<dbReference type="Pfam" id="PF00088">
    <property type="entry name" value="Trefoil"/>
    <property type="match status" value="1"/>
</dbReference>
<dbReference type="Gene3D" id="3.20.20.80">
    <property type="entry name" value="Glycosidases"/>
    <property type="match status" value="1"/>
</dbReference>
<dbReference type="CDD" id="cd14752">
    <property type="entry name" value="GH31_N"/>
    <property type="match status" value="1"/>
</dbReference>
<dbReference type="CDD" id="cd00111">
    <property type="entry name" value="Trefoil"/>
    <property type="match status" value="1"/>
</dbReference>
<sequence length="692" mass="77555">MVVHLDRSQEFRVRVSLNILAWAHAQNTVDKAKRIDCYPDPNPSQAGCLQRGCNFDGSDWDPTMGNPTCFFPPNTGYIAEDSINSNVITLKKSPSSVSNLFGQDFQELVFHVDEIGSGLHITIVPKNQTRYRPLITINPSPMIQSSDKLNIIKNNDTIFSFIIQRQSSGERIWDTSIGGLLYADKFLQIAAYLASDRIYGFGEHVHTSIKEVTLGPAPHLVYRTIGGQLEFFFFPGPTPEEVIQQFQQVIGTPFLPAYWALGFHNASFVEWPRYDMVPQNVQTQYPLANGTKIMLGSMWPDFNVAWPDFLDPTGQTAKWWSNEFALFRQTVAIDGMWIDMNEPAVFGTGFYTENSTSKDPRIKSPKNLHLMCPDVGPDSEYDSPPYLTKSGYGSGKLASSSLCMCADTARNTQKFYNTRSLYGYSEMAATSYALKNAIGKRGAIISSLHFSVSLKGGTVARPVLFEFPNNPTTYDLSMQFMWGPAMMIIPVTSANATSVNGYLPIDAIWYSAYDYFYGSPMENGFTDFQAPTNYLIPVFVRGGYILPRQRPSVTTTLSRQNEMQLLIALDTKNTAKGELYWDDGETVVDTLATYNYHHFEFNFYAQTSSASLNITMTKQATNLPLQSLDNIEIFGYPYNPNLKSATLNGQPIAINTVMSSYSPFTKMLNITTTNFLNLNKGGPTWILSWNNQ</sequence>
<dbReference type="InterPro" id="IPR011013">
    <property type="entry name" value="Gal_mutarotase_sf_dom"/>
</dbReference>
<reference evidence="11" key="1">
    <citation type="submission" date="2022-11" db="UniProtKB">
        <authorList>
            <consortium name="WormBaseParasite"/>
        </authorList>
    </citation>
    <scope>IDENTIFICATION</scope>
</reference>
<comment type="subcellular location">
    <subcellularLocation>
        <location evidence="1">Membrane</location>
    </subcellularLocation>
</comment>
<dbReference type="PROSITE" id="PS00129">
    <property type="entry name" value="GLYCOSYL_HYDROL_F31_1"/>
    <property type="match status" value="1"/>
</dbReference>
<protein>
    <submittedName>
        <fullName evidence="11">P-type domain-containing protein</fullName>
    </submittedName>
</protein>
<dbReference type="FunFam" id="2.60.40.1180:FF:000005">
    <property type="entry name" value="Maltase-glucoamylase, intestinal"/>
    <property type="match status" value="1"/>
</dbReference>
<evidence type="ECO:0000256" key="2">
    <source>
        <dbReference type="ARBA" id="ARBA00022801"/>
    </source>
</evidence>
<organism evidence="10 11">
    <name type="scientific">Acrobeloides nanus</name>
    <dbReference type="NCBI Taxonomy" id="290746"/>
    <lineage>
        <taxon>Eukaryota</taxon>
        <taxon>Metazoa</taxon>
        <taxon>Ecdysozoa</taxon>
        <taxon>Nematoda</taxon>
        <taxon>Chromadorea</taxon>
        <taxon>Rhabditida</taxon>
        <taxon>Tylenchina</taxon>
        <taxon>Cephalobomorpha</taxon>
        <taxon>Cephaloboidea</taxon>
        <taxon>Cephalobidae</taxon>
        <taxon>Acrobeloides</taxon>
    </lineage>
</organism>
<keyword evidence="5" id="KW-0325">Glycoprotein</keyword>
<dbReference type="InterPro" id="IPR000322">
    <property type="entry name" value="Glyco_hydro_31_TIM"/>
</dbReference>
<dbReference type="PANTHER" id="PTHR22762">
    <property type="entry name" value="ALPHA-GLUCOSIDASE"/>
    <property type="match status" value="1"/>
</dbReference>
<evidence type="ECO:0000256" key="6">
    <source>
        <dbReference type="ARBA" id="ARBA00023295"/>
    </source>
</evidence>
<accession>A0A914EF52</accession>
<evidence type="ECO:0000256" key="5">
    <source>
        <dbReference type="ARBA" id="ARBA00023180"/>
    </source>
</evidence>
<dbReference type="Gene3D" id="2.60.40.1180">
    <property type="entry name" value="Golgi alpha-mannosidase II"/>
    <property type="match status" value="2"/>
</dbReference>
<dbReference type="Gene3D" id="2.60.40.1760">
    <property type="entry name" value="glycosyl hydrolase (family 31)"/>
    <property type="match status" value="2"/>
</dbReference>
<evidence type="ECO:0000256" key="7">
    <source>
        <dbReference type="PROSITE-ProRule" id="PRU00779"/>
    </source>
</evidence>
<dbReference type="InterPro" id="IPR000519">
    <property type="entry name" value="P_trefoil_dom"/>
</dbReference>
<dbReference type="SUPFAM" id="SSF74650">
    <property type="entry name" value="Galactose mutarotase-like"/>
    <property type="match status" value="1"/>
</dbReference>
<keyword evidence="2 8" id="KW-0378">Hydrolase</keyword>
<keyword evidence="6 8" id="KW-0326">Glycosidase</keyword>
<keyword evidence="4" id="KW-1015">Disulfide bond</keyword>
<evidence type="ECO:0000256" key="3">
    <source>
        <dbReference type="ARBA" id="ARBA00023136"/>
    </source>
</evidence>